<organism evidence="1 2">
    <name type="scientific">Ficus carica</name>
    <name type="common">Common fig</name>
    <dbReference type="NCBI Taxonomy" id="3494"/>
    <lineage>
        <taxon>Eukaryota</taxon>
        <taxon>Viridiplantae</taxon>
        <taxon>Streptophyta</taxon>
        <taxon>Embryophyta</taxon>
        <taxon>Tracheophyta</taxon>
        <taxon>Spermatophyta</taxon>
        <taxon>Magnoliopsida</taxon>
        <taxon>eudicotyledons</taxon>
        <taxon>Gunneridae</taxon>
        <taxon>Pentapetalae</taxon>
        <taxon>rosids</taxon>
        <taxon>fabids</taxon>
        <taxon>Rosales</taxon>
        <taxon>Moraceae</taxon>
        <taxon>Ficeae</taxon>
        <taxon>Ficus</taxon>
    </lineage>
</organism>
<dbReference type="AlphaFoldDB" id="A0AA88ACG1"/>
<dbReference type="EMBL" id="BTGU01000016">
    <property type="protein sequence ID" value="GMN43318.1"/>
    <property type="molecule type" value="Genomic_DNA"/>
</dbReference>
<gene>
    <name evidence="1" type="ORF">TIFTF001_012525</name>
</gene>
<accession>A0AA88ACG1</accession>
<name>A0AA88ACG1_FICCA</name>
<keyword evidence="2" id="KW-1185">Reference proteome</keyword>
<dbReference type="Proteomes" id="UP001187192">
    <property type="component" value="Unassembled WGS sequence"/>
</dbReference>
<sequence length="126" mass="13603">MGSLDVIRFKQSLSTLLPAKEKHHTSGVSAKGTLMLKSVMTLMSKQRSRVLGTQVQISTGEDGTVGWWVWCAMPRYCCQSVQDDMARTVRGQQHRHGSSCGRGSVALTSTTGLDGDLLGVHEGEPA</sequence>
<comment type="caution">
    <text evidence="1">The sequence shown here is derived from an EMBL/GenBank/DDBJ whole genome shotgun (WGS) entry which is preliminary data.</text>
</comment>
<reference evidence="1" key="1">
    <citation type="submission" date="2023-07" db="EMBL/GenBank/DDBJ databases">
        <title>draft genome sequence of fig (Ficus carica).</title>
        <authorList>
            <person name="Takahashi T."/>
            <person name="Nishimura K."/>
        </authorList>
    </citation>
    <scope>NUCLEOTIDE SEQUENCE</scope>
</reference>
<evidence type="ECO:0000313" key="1">
    <source>
        <dbReference type="EMBL" id="GMN43318.1"/>
    </source>
</evidence>
<protein>
    <submittedName>
        <fullName evidence="1">Uncharacterized protein</fullName>
    </submittedName>
</protein>
<evidence type="ECO:0000313" key="2">
    <source>
        <dbReference type="Proteomes" id="UP001187192"/>
    </source>
</evidence>
<proteinExistence type="predicted"/>